<evidence type="ECO:0000256" key="3">
    <source>
        <dbReference type="RuleBase" id="RU000590"/>
    </source>
</evidence>
<dbReference type="STRING" id="1703779.AMJ83_06030"/>
<comment type="caution">
    <text evidence="5">The sequence shown here is derived from an EMBL/GenBank/DDBJ whole genome shotgun (WGS) entry which is preliminary data.</text>
</comment>
<dbReference type="GO" id="GO:0046872">
    <property type="term" value="F:metal ion binding"/>
    <property type="evidence" value="ECO:0007669"/>
    <property type="project" value="UniProtKB-KW"/>
</dbReference>
<evidence type="ECO:0000313" key="6">
    <source>
        <dbReference type="Proteomes" id="UP000051373"/>
    </source>
</evidence>
<dbReference type="AlphaFoldDB" id="A0A0S8FUY7"/>
<proteinExistence type="inferred from homology"/>
<dbReference type="Gene3D" id="3.90.230.10">
    <property type="entry name" value="Creatinase/methionine aminopeptidase superfamily"/>
    <property type="match status" value="1"/>
</dbReference>
<reference evidence="5 6" key="1">
    <citation type="journal article" date="2015" name="Microbiome">
        <title>Genomic resolution of linkages in carbon, nitrogen, and sulfur cycling among widespread estuary sediment bacteria.</title>
        <authorList>
            <person name="Baker B.J."/>
            <person name="Lazar C.S."/>
            <person name="Teske A.P."/>
            <person name="Dick G.J."/>
        </authorList>
    </citation>
    <scope>NUCLEOTIDE SEQUENCE [LARGE SCALE GENOMIC DNA]</scope>
    <source>
        <strain evidence="5">SM23_42</strain>
    </source>
</reference>
<dbReference type="PANTHER" id="PTHR46112">
    <property type="entry name" value="AMINOPEPTIDASE"/>
    <property type="match status" value="1"/>
</dbReference>
<protein>
    <recommendedName>
        <fullName evidence="4">Peptidase M24 domain-containing protein</fullName>
    </recommendedName>
</protein>
<dbReference type="Pfam" id="PF00557">
    <property type="entry name" value="Peptidase_M24"/>
    <property type="match status" value="1"/>
</dbReference>
<evidence type="ECO:0000256" key="2">
    <source>
        <dbReference type="ARBA" id="ARBA00022801"/>
    </source>
</evidence>
<dbReference type="InterPro" id="IPR001131">
    <property type="entry name" value="Peptidase_M24B_aminopep-P_CS"/>
</dbReference>
<dbReference type="InterPro" id="IPR000994">
    <property type="entry name" value="Pept_M24"/>
</dbReference>
<dbReference type="GO" id="GO:0016787">
    <property type="term" value="F:hydrolase activity"/>
    <property type="evidence" value="ECO:0007669"/>
    <property type="project" value="UniProtKB-KW"/>
</dbReference>
<accession>A0A0S8FUY7</accession>
<evidence type="ECO:0000313" key="5">
    <source>
        <dbReference type="EMBL" id="KPK63748.1"/>
    </source>
</evidence>
<keyword evidence="2" id="KW-0378">Hydrolase</keyword>
<dbReference type="InterPro" id="IPR036005">
    <property type="entry name" value="Creatinase/aminopeptidase-like"/>
</dbReference>
<dbReference type="PROSITE" id="PS00491">
    <property type="entry name" value="PROLINE_PEPTIDASE"/>
    <property type="match status" value="1"/>
</dbReference>
<keyword evidence="1 3" id="KW-0479">Metal-binding</keyword>
<dbReference type="PANTHER" id="PTHR46112:SF3">
    <property type="entry name" value="AMINOPEPTIDASE YPDF"/>
    <property type="match status" value="1"/>
</dbReference>
<sequence>MKKDLDRLMKKMKIDAIFAEGSANRDTNMYYLLNGTNIFAYYIKKRGKPAYVVHTPIEREVARRTGHRLININRYDRPRILEKYRDRRKAEAHFVCMLLEDMKVRGNVIFYGDYPLHAGYNHLKLINKYNKKIKIYSGKTGIMAHARITKDDDEIRRIKRVRDGVVHAFNAMLKTARTCRVSNGWLMKGRKKKLLLGDLRETIRRELFVRKIIDSAGMIVAQGRDGGVPHSKGRDGQAVKLGQPIVFDIFPQEIGGGYFFDFTRTICFGYAPEPVKKLYNTVLRARDYACRLLKVGRSTRAVEYEICKYFEEEGHRTFLTDSKTQVGYCHSLGHGIGLNVHESPFFNLLKTNKDHIEPGMVFTIEPGLYYPEKGYGVRIEDVIYINKKGKVVNLTHYPRRLVIPV</sequence>
<dbReference type="Proteomes" id="UP000051373">
    <property type="component" value="Unassembled WGS sequence"/>
</dbReference>
<feature type="domain" description="Peptidase M24" evidence="4">
    <location>
        <begin position="198"/>
        <end position="386"/>
    </location>
</feature>
<gene>
    <name evidence="5" type="ORF">AMJ83_06030</name>
</gene>
<dbReference type="SUPFAM" id="SSF55920">
    <property type="entry name" value="Creatinase/aminopeptidase"/>
    <property type="match status" value="1"/>
</dbReference>
<dbReference type="EMBL" id="LJUJ01000009">
    <property type="protein sequence ID" value="KPK63748.1"/>
    <property type="molecule type" value="Genomic_DNA"/>
</dbReference>
<evidence type="ECO:0000256" key="1">
    <source>
        <dbReference type="ARBA" id="ARBA00022723"/>
    </source>
</evidence>
<dbReference type="InterPro" id="IPR050659">
    <property type="entry name" value="Peptidase_M24B"/>
</dbReference>
<name>A0A0S8FUY7_UNCW3</name>
<comment type="similarity">
    <text evidence="3">Belongs to the peptidase M24B family.</text>
</comment>
<organism evidence="5 6">
    <name type="scientific">candidate division WOR_3 bacterium SM23_42</name>
    <dbReference type="NCBI Taxonomy" id="1703779"/>
    <lineage>
        <taxon>Bacteria</taxon>
        <taxon>Bacteria division WOR-3</taxon>
    </lineage>
</organism>
<evidence type="ECO:0000259" key="4">
    <source>
        <dbReference type="Pfam" id="PF00557"/>
    </source>
</evidence>